<dbReference type="OrthoDB" id="10009084at2759"/>
<reference evidence="2" key="1">
    <citation type="submission" date="2021-02" db="EMBL/GenBank/DDBJ databases">
        <authorList>
            <person name="Nowell W R."/>
        </authorList>
    </citation>
    <scope>NUCLEOTIDE SEQUENCE</scope>
</reference>
<dbReference type="EMBL" id="CAJNOJ010000496">
    <property type="protein sequence ID" value="CAF1468096.1"/>
    <property type="molecule type" value="Genomic_DNA"/>
</dbReference>
<evidence type="ECO:0000313" key="3">
    <source>
        <dbReference type="Proteomes" id="UP000663828"/>
    </source>
</evidence>
<gene>
    <name evidence="2" type="ORF">EDS130_LOCUS40604</name>
    <name evidence="1" type="ORF">XAT740_LOCUS11745</name>
</gene>
<dbReference type="Proteomes" id="UP000663828">
    <property type="component" value="Unassembled WGS sequence"/>
</dbReference>
<evidence type="ECO:0000313" key="1">
    <source>
        <dbReference type="EMBL" id="CAF0972586.1"/>
    </source>
</evidence>
<dbReference type="Proteomes" id="UP000663852">
    <property type="component" value="Unassembled WGS sequence"/>
</dbReference>
<organism evidence="2 4">
    <name type="scientific">Adineta ricciae</name>
    <name type="common">Rotifer</name>
    <dbReference type="NCBI Taxonomy" id="249248"/>
    <lineage>
        <taxon>Eukaryota</taxon>
        <taxon>Metazoa</taxon>
        <taxon>Spiralia</taxon>
        <taxon>Gnathifera</taxon>
        <taxon>Rotifera</taxon>
        <taxon>Eurotatoria</taxon>
        <taxon>Bdelloidea</taxon>
        <taxon>Adinetida</taxon>
        <taxon>Adinetidae</taxon>
        <taxon>Adineta</taxon>
    </lineage>
</organism>
<dbReference type="EMBL" id="CAJNOR010000651">
    <property type="protein sequence ID" value="CAF0972586.1"/>
    <property type="molecule type" value="Genomic_DNA"/>
</dbReference>
<evidence type="ECO:0000313" key="4">
    <source>
        <dbReference type="Proteomes" id="UP000663852"/>
    </source>
</evidence>
<evidence type="ECO:0000313" key="2">
    <source>
        <dbReference type="EMBL" id="CAF1468096.1"/>
    </source>
</evidence>
<accession>A0A815QV05</accession>
<comment type="caution">
    <text evidence="2">The sequence shown here is derived from an EMBL/GenBank/DDBJ whole genome shotgun (WGS) entry which is preliminary data.</text>
</comment>
<dbReference type="AlphaFoldDB" id="A0A815QV05"/>
<keyword evidence="3" id="KW-1185">Reference proteome</keyword>
<sequence length="137" mass="16206">MIETHDKMPFTWTFILRLMMTFFDSSDEGATLWSSPLVNGIDTYNDSTVNISWQYMDYDSEPFRYFTSPVINGTDRFNFTSLFIIDNYLFKTNDYYLLLMDYYTTFIDKNNETAEFGGTDVQDQLFKMSTTTTITRM</sequence>
<name>A0A815QV05_ADIRI</name>
<protein>
    <submittedName>
        <fullName evidence="2">Uncharacterized protein</fullName>
    </submittedName>
</protein>
<proteinExistence type="predicted"/>